<name>A0A386HR65_9BACT</name>
<dbReference type="InterPro" id="IPR036397">
    <property type="entry name" value="RNaseH_sf"/>
</dbReference>
<dbReference type="PANTHER" id="PTHR46564:SF1">
    <property type="entry name" value="TRANSPOSASE"/>
    <property type="match status" value="1"/>
</dbReference>
<keyword evidence="3" id="KW-1185">Reference proteome</keyword>
<dbReference type="KEGG" id="ark:D6B99_10165"/>
<proteinExistence type="predicted"/>
<evidence type="ECO:0000259" key="1">
    <source>
        <dbReference type="Pfam" id="PF13358"/>
    </source>
</evidence>
<organism evidence="2 3">
    <name type="scientific">Arachidicoccus soli</name>
    <dbReference type="NCBI Taxonomy" id="2341117"/>
    <lineage>
        <taxon>Bacteria</taxon>
        <taxon>Pseudomonadati</taxon>
        <taxon>Bacteroidota</taxon>
        <taxon>Chitinophagia</taxon>
        <taxon>Chitinophagales</taxon>
        <taxon>Chitinophagaceae</taxon>
        <taxon>Arachidicoccus</taxon>
    </lineage>
</organism>
<dbReference type="RefSeq" id="WP_119987798.1">
    <property type="nucleotide sequence ID" value="NZ_CP032489.1"/>
</dbReference>
<dbReference type="AlphaFoldDB" id="A0A386HR65"/>
<dbReference type="InterPro" id="IPR047655">
    <property type="entry name" value="Transpos_IS630-like"/>
</dbReference>
<dbReference type="Pfam" id="PF13358">
    <property type="entry name" value="DDE_3"/>
    <property type="match status" value="1"/>
</dbReference>
<reference evidence="2 3" key="1">
    <citation type="submission" date="2018-09" db="EMBL/GenBank/DDBJ databases">
        <title>Arachidicoccus sp. nov., a bacterium isolated from soil.</title>
        <authorList>
            <person name="Weon H.-Y."/>
            <person name="Kwon S.-W."/>
            <person name="Lee S.A."/>
        </authorList>
    </citation>
    <scope>NUCLEOTIDE SEQUENCE [LARGE SCALE GENOMIC DNA]</scope>
    <source>
        <strain evidence="2 3">KIS59-12</strain>
    </source>
</reference>
<protein>
    <submittedName>
        <fullName evidence="2">IS630 family transposase</fullName>
    </submittedName>
</protein>
<dbReference type="InterPro" id="IPR012337">
    <property type="entry name" value="RNaseH-like_sf"/>
</dbReference>
<sequence>MADIALTAPLCYNSINLYFQDESRFGLHTKYGRGLTARGIQPVCSFQQVFEYVYLFGAFSPITGEQLQLEMPYCNADTFQLFLDQLSKQNPNEYKIIVLDNGAFHKAKSLTIPDNITLLFLPPYCPELNPAEKVWQQIKRKFTNKHFNNLDQISTFFSETIQQLTTSKIKSICAYEYISLESFWSI</sequence>
<gene>
    <name evidence="2" type="ORF">D6B99_10165</name>
</gene>
<dbReference type="OrthoDB" id="671164at2"/>
<feature type="domain" description="Tc1-like transposase DDE" evidence="1">
    <location>
        <begin position="17"/>
        <end position="153"/>
    </location>
</feature>
<dbReference type="SUPFAM" id="SSF53098">
    <property type="entry name" value="Ribonuclease H-like"/>
    <property type="match status" value="1"/>
</dbReference>
<dbReference type="Proteomes" id="UP000266118">
    <property type="component" value="Chromosome"/>
</dbReference>
<dbReference type="PANTHER" id="PTHR46564">
    <property type="entry name" value="TRANSPOSASE"/>
    <property type="match status" value="1"/>
</dbReference>
<evidence type="ECO:0000313" key="3">
    <source>
        <dbReference type="Proteomes" id="UP000266118"/>
    </source>
</evidence>
<dbReference type="NCBIfam" id="NF033545">
    <property type="entry name" value="transpos_IS630"/>
    <property type="match status" value="1"/>
</dbReference>
<accession>A0A386HR65</accession>
<dbReference type="Gene3D" id="3.30.420.10">
    <property type="entry name" value="Ribonuclease H-like superfamily/Ribonuclease H"/>
    <property type="match status" value="1"/>
</dbReference>
<evidence type="ECO:0000313" key="2">
    <source>
        <dbReference type="EMBL" id="AYD47921.1"/>
    </source>
</evidence>
<dbReference type="EMBL" id="CP032489">
    <property type="protein sequence ID" value="AYD47921.1"/>
    <property type="molecule type" value="Genomic_DNA"/>
</dbReference>
<dbReference type="InterPro" id="IPR038717">
    <property type="entry name" value="Tc1-like_DDE_dom"/>
</dbReference>
<dbReference type="GO" id="GO:0003676">
    <property type="term" value="F:nucleic acid binding"/>
    <property type="evidence" value="ECO:0007669"/>
    <property type="project" value="InterPro"/>
</dbReference>